<keyword evidence="11" id="KW-1185">Reference proteome</keyword>
<dbReference type="RefSeq" id="WP_110468000.1">
    <property type="nucleotide sequence ID" value="NZ_QJSP01000002.1"/>
</dbReference>
<keyword evidence="8" id="KW-0289">Folate biosynthesis</keyword>
<dbReference type="GO" id="GO:0005524">
    <property type="term" value="F:ATP binding"/>
    <property type="evidence" value="ECO:0007669"/>
    <property type="project" value="UniProtKB-KW"/>
</dbReference>
<dbReference type="CDD" id="cd00483">
    <property type="entry name" value="HPPK"/>
    <property type="match status" value="1"/>
</dbReference>
<dbReference type="PANTHER" id="PTHR43071:SF1">
    <property type="entry name" value="2-AMINO-4-HYDROXY-6-HYDROXYMETHYLDIHYDROPTERIDINE PYROPHOSPHOKINASE"/>
    <property type="match status" value="1"/>
</dbReference>
<dbReference type="InterPro" id="IPR000550">
    <property type="entry name" value="Hppk"/>
</dbReference>
<evidence type="ECO:0000256" key="8">
    <source>
        <dbReference type="ARBA" id="ARBA00022909"/>
    </source>
</evidence>
<evidence type="ECO:0000256" key="7">
    <source>
        <dbReference type="ARBA" id="ARBA00022840"/>
    </source>
</evidence>
<sequence length="177" mass="19308">MTRAVLSIGSNIGDRLAHLQLVCERLGTAVVAASGVYSTPPWGGVEQEEFLNAVLIVDDDERDGRQWLAAGQELEREADRVRVQRWGPRTLDVDVISMPYDDTEVISDDPVLTLPHPRAAERAFVLVPWLEADPGAAVWHAGVRVPVVELLAALPASERDGVTRTDDRLVITGSGPR</sequence>
<evidence type="ECO:0000256" key="6">
    <source>
        <dbReference type="ARBA" id="ARBA00022777"/>
    </source>
</evidence>
<dbReference type="GO" id="GO:0046656">
    <property type="term" value="P:folic acid biosynthetic process"/>
    <property type="evidence" value="ECO:0007669"/>
    <property type="project" value="UniProtKB-KW"/>
</dbReference>
<evidence type="ECO:0000256" key="3">
    <source>
        <dbReference type="ARBA" id="ARBA00013253"/>
    </source>
</evidence>
<name>A0A318RMW3_WILLI</name>
<evidence type="ECO:0000259" key="9">
    <source>
        <dbReference type="PROSITE" id="PS00794"/>
    </source>
</evidence>
<dbReference type="EMBL" id="QJSP01000002">
    <property type="protein sequence ID" value="PYE19964.1"/>
    <property type="molecule type" value="Genomic_DNA"/>
</dbReference>
<dbReference type="UniPathway" id="UPA00077">
    <property type="reaction ID" value="UER00155"/>
</dbReference>
<evidence type="ECO:0000256" key="2">
    <source>
        <dbReference type="ARBA" id="ARBA00005051"/>
    </source>
</evidence>
<dbReference type="GO" id="GO:0016301">
    <property type="term" value="F:kinase activity"/>
    <property type="evidence" value="ECO:0007669"/>
    <property type="project" value="UniProtKB-KW"/>
</dbReference>
<evidence type="ECO:0000256" key="1">
    <source>
        <dbReference type="ARBA" id="ARBA00000198"/>
    </source>
</evidence>
<dbReference type="PANTHER" id="PTHR43071">
    <property type="entry name" value="2-AMINO-4-HYDROXY-6-HYDROXYMETHYLDIHYDROPTERIDINE PYROPHOSPHOKINASE"/>
    <property type="match status" value="1"/>
</dbReference>
<dbReference type="NCBIfam" id="TIGR01498">
    <property type="entry name" value="folK"/>
    <property type="match status" value="1"/>
</dbReference>
<accession>A0A318RMW3</accession>
<keyword evidence="5" id="KW-0547">Nucleotide-binding</keyword>
<dbReference type="Gene3D" id="3.30.70.560">
    <property type="entry name" value="7,8-Dihydro-6-hydroxymethylpterin-pyrophosphokinase HPPK"/>
    <property type="match status" value="1"/>
</dbReference>
<comment type="caution">
    <text evidence="10">The sequence shown here is derived from an EMBL/GenBank/DDBJ whole genome shotgun (WGS) entry which is preliminary data.</text>
</comment>
<comment type="catalytic activity">
    <reaction evidence="1">
        <text>6-hydroxymethyl-7,8-dihydropterin + ATP = (7,8-dihydropterin-6-yl)methyl diphosphate + AMP + H(+)</text>
        <dbReference type="Rhea" id="RHEA:11412"/>
        <dbReference type="ChEBI" id="CHEBI:15378"/>
        <dbReference type="ChEBI" id="CHEBI:30616"/>
        <dbReference type="ChEBI" id="CHEBI:44841"/>
        <dbReference type="ChEBI" id="CHEBI:72950"/>
        <dbReference type="ChEBI" id="CHEBI:456215"/>
        <dbReference type="EC" id="2.7.6.3"/>
    </reaction>
</comment>
<dbReference type="SUPFAM" id="SSF55083">
    <property type="entry name" value="6-hydroxymethyl-7,8-dihydropterin pyrophosphokinase, HPPK"/>
    <property type="match status" value="1"/>
</dbReference>
<dbReference type="AlphaFoldDB" id="A0A318RMW3"/>
<reference evidence="10 11" key="1">
    <citation type="submission" date="2018-06" db="EMBL/GenBank/DDBJ databases">
        <title>Genomic Encyclopedia of Type Strains, Phase IV (KMG-IV): sequencing the most valuable type-strain genomes for metagenomic binning, comparative biology and taxonomic classification.</title>
        <authorList>
            <person name="Goeker M."/>
        </authorList>
    </citation>
    <scope>NUCLEOTIDE SEQUENCE [LARGE SCALE GENOMIC DNA]</scope>
    <source>
        <strain evidence="10 11">DSM 45521</strain>
    </source>
</reference>
<dbReference type="EC" id="2.7.6.3" evidence="3"/>
<proteinExistence type="predicted"/>
<dbReference type="Proteomes" id="UP000247591">
    <property type="component" value="Unassembled WGS sequence"/>
</dbReference>
<organism evidence="10 11">
    <name type="scientific">Williamsia limnetica</name>
    <dbReference type="NCBI Taxonomy" id="882452"/>
    <lineage>
        <taxon>Bacteria</taxon>
        <taxon>Bacillati</taxon>
        <taxon>Actinomycetota</taxon>
        <taxon>Actinomycetes</taxon>
        <taxon>Mycobacteriales</taxon>
        <taxon>Nocardiaceae</taxon>
        <taxon>Williamsia</taxon>
    </lineage>
</organism>
<gene>
    <name evidence="10" type="ORF">DFR67_102102</name>
</gene>
<evidence type="ECO:0000313" key="10">
    <source>
        <dbReference type="EMBL" id="PYE19964.1"/>
    </source>
</evidence>
<protein>
    <recommendedName>
        <fullName evidence="3">2-amino-4-hydroxy-6-hydroxymethyldihydropteridine diphosphokinase</fullName>
        <ecNumber evidence="3">2.7.6.3</ecNumber>
    </recommendedName>
</protein>
<feature type="domain" description="7,8-dihydro-6-hydroxymethylpterin-pyrophosphokinase" evidence="9">
    <location>
        <begin position="85"/>
        <end position="96"/>
    </location>
</feature>
<evidence type="ECO:0000256" key="4">
    <source>
        <dbReference type="ARBA" id="ARBA00022679"/>
    </source>
</evidence>
<dbReference type="OrthoDB" id="9808041at2"/>
<keyword evidence="6 10" id="KW-0418">Kinase</keyword>
<dbReference type="PROSITE" id="PS00794">
    <property type="entry name" value="HPPK"/>
    <property type="match status" value="1"/>
</dbReference>
<evidence type="ECO:0000256" key="5">
    <source>
        <dbReference type="ARBA" id="ARBA00022741"/>
    </source>
</evidence>
<keyword evidence="4" id="KW-0808">Transferase</keyword>
<evidence type="ECO:0000313" key="11">
    <source>
        <dbReference type="Proteomes" id="UP000247591"/>
    </source>
</evidence>
<keyword evidence="7" id="KW-0067">ATP-binding</keyword>
<dbReference type="InterPro" id="IPR035907">
    <property type="entry name" value="Hppk_sf"/>
</dbReference>
<comment type="pathway">
    <text evidence="2">Cofactor biosynthesis; tetrahydrofolate biosynthesis; 2-amino-4-hydroxy-6-hydroxymethyl-7,8-dihydropteridine diphosphate from 7,8-dihydroneopterin triphosphate: step 4/4.</text>
</comment>
<dbReference type="GO" id="GO:0046654">
    <property type="term" value="P:tetrahydrofolate biosynthetic process"/>
    <property type="evidence" value="ECO:0007669"/>
    <property type="project" value="UniProtKB-UniPathway"/>
</dbReference>
<dbReference type="GO" id="GO:0003848">
    <property type="term" value="F:2-amino-4-hydroxy-6-hydroxymethyldihydropteridine diphosphokinase activity"/>
    <property type="evidence" value="ECO:0007669"/>
    <property type="project" value="UniProtKB-EC"/>
</dbReference>
<dbReference type="Pfam" id="PF01288">
    <property type="entry name" value="HPPK"/>
    <property type="match status" value="1"/>
</dbReference>